<accession>A0ABU8F4V2</accession>
<comment type="caution">
    <text evidence="5">The sequence shown here is derived from an EMBL/GenBank/DDBJ whole genome shotgun (WGS) entry which is preliminary data.</text>
</comment>
<dbReference type="Gene3D" id="1.10.10.10">
    <property type="entry name" value="Winged helix-like DNA-binding domain superfamily/Winged helix DNA-binding domain"/>
    <property type="match status" value="1"/>
</dbReference>
<dbReference type="Proteomes" id="UP001364890">
    <property type="component" value="Unassembled WGS sequence"/>
</dbReference>
<dbReference type="SMART" id="SM00895">
    <property type="entry name" value="FCD"/>
    <property type="match status" value="1"/>
</dbReference>
<keyword evidence="6" id="KW-1185">Reference proteome</keyword>
<dbReference type="SUPFAM" id="SSF48008">
    <property type="entry name" value="GntR ligand-binding domain-like"/>
    <property type="match status" value="1"/>
</dbReference>
<evidence type="ECO:0000256" key="3">
    <source>
        <dbReference type="ARBA" id="ARBA00023163"/>
    </source>
</evidence>
<dbReference type="PANTHER" id="PTHR43537:SF24">
    <property type="entry name" value="GLUCONATE OPERON TRANSCRIPTIONAL REPRESSOR"/>
    <property type="match status" value="1"/>
</dbReference>
<feature type="domain" description="HTH gntR-type" evidence="4">
    <location>
        <begin position="1"/>
        <end position="67"/>
    </location>
</feature>
<proteinExistence type="predicted"/>
<evidence type="ECO:0000256" key="2">
    <source>
        <dbReference type="ARBA" id="ARBA00023125"/>
    </source>
</evidence>
<dbReference type="CDD" id="cd07377">
    <property type="entry name" value="WHTH_GntR"/>
    <property type="match status" value="1"/>
</dbReference>
<dbReference type="InterPro" id="IPR036390">
    <property type="entry name" value="WH_DNA-bd_sf"/>
</dbReference>
<name>A0ABU8F4V2_9BACI</name>
<dbReference type="SUPFAM" id="SSF46785">
    <property type="entry name" value="Winged helix' DNA-binding domain"/>
    <property type="match status" value="1"/>
</dbReference>
<gene>
    <name evidence="5" type="ORF">WAX74_10450</name>
</gene>
<keyword evidence="1" id="KW-0805">Transcription regulation</keyword>
<dbReference type="Gene3D" id="1.20.120.530">
    <property type="entry name" value="GntR ligand-binding domain-like"/>
    <property type="match status" value="1"/>
</dbReference>
<dbReference type="InterPro" id="IPR011711">
    <property type="entry name" value="GntR_C"/>
</dbReference>
<evidence type="ECO:0000256" key="1">
    <source>
        <dbReference type="ARBA" id="ARBA00023015"/>
    </source>
</evidence>
<dbReference type="SMART" id="SM00345">
    <property type="entry name" value="HTH_GNTR"/>
    <property type="match status" value="1"/>
</dbReference>
<dbReference type="InterPro" id="IPR000524">
    <property type="entry name" value="Tscrpt_reg_HTH_GntR"/>
</dbReference>
<keyword evidence="3" id="KW-0804">Transcription</keyword>
<evidence type="ECO:0000313" key="6">
    <source>
        <dbReference type="Proteomes" id="UP001364890"/>
    </source>
</evidence>
<dbReference type="PROSITE" id="PS50949">
    <property type="entry name" value="HTH_GNTR"/>
    <property type="match status" value="1"/>
</dbReference>
<dbReference type="PANTHER" id="PTHR43537">
    <property type="entry name" value="TRANSCRIPTIONAL REGULATOR, GNTR FAMILY"/>
    <property type="match status" value="1"/>
</dbReference>
<sequence>MKSNEVYELMKQNILSFKYKPGHKLNIREISRETNMSDIPIREALKMLETEGFVEFEKNKGAKVKEFDLDEFDKLCKFRIEIEALATRWAVPNIGEHDIKILNEYIMKMDYCISTNKVAEYELINSNFHQHIYGLCNSQILMETLSNLFARTKYTKSFFNLFPERLKNSNEEHKEILKALIEKDEKLAENTIRVQKINSTTDMIKKLRAEKEGNKG</sequence>
<keyword evidence="2" id="KW-0238">DNA-binding</keyword>
<organism evidence="5 6">
    <name type="scientific">Psychrobacillus mangrovi</name>
    <dbReference type="NCBI Taxonomy" id="3117745"/>
    <lineage>
        <taxon>Bacteria</taxon>
        <taxon>Bacillati</taxon>
        <taxon>Bacillota</taxon>
        <taxon>Bacilli</taxon>
        <taxon>Bacillales</taxon>
        <taxon>Bacillaceae</taxon>
        <taxon>Psychrobacillus</taxon>
    </lineage>
</organism>
<evidence type="ECO:0000259" key="4">
    <source>
        <dbReference type="PROSITE" id="PS50949"/>
    </source>
</evidence>
<dbReference type="Pfam" id="PF00392">
    <property type="entry name" value="GntR"/>
    <property type="match status" value="1"/>
</dbReference>
<dbReference type="Pfam" id="PF07729">
    <property type="entry name" value="FCD"/>
    <property type="match status" value="1"/>
</dbReference>
<protein>
    <submittedName>
        <fullName evidence="5">GntR family transcriptional regulator</fullName>
    </submittedName>
</protein>
<dbReference type="InterPro" id="IPR008920">
    <property type="entry name" value="TF_FadR/GntR_C"/>
</dbReference>
<reference evidence="5 6" key="1">
    <citation type="submission" date="2024-01" db="EMBL/GenBank/DDBJ databases">
        <title>Seven novel Bacillus-like species.</title>
        <authorList>
            <person name="Liu G."/>
        </authorList>
    </citation>
    <scope>NUCLEOTIDE SEQUENCE [LARGE SCALE GENOMIC DNA]</scope>
    <source>
        <strain evidence="5 6">FJAT-51614</strain>
    </source>
</reference>
<dbReference type="EMBL" id="JBAWSY010000006">
    <property type="protein sequence ID" value="MEI4770057.1"/>
    <property type="molecule type" value="Genomic_DNA"/>
</dbReference>
<evidence type="ECO:0000313" key="5">
    <source>
        <dbReference type="EMBL" id="MEI4770057.1"/>
    </source>
</evidence>
<dbReference type="RefSeq" id="WP_336497615.1">
    <property type="nucleotide sequence ID" value="NZ_JBAWSY010000006.1"/>
</dbReference>
<dbReference type="InterPro" id="IPR036388">
    <property type="entry name" value="WH-like_DNA-bd_sf"/>
</dbReference>